<dbReference type="EMBL" id="JABMIG020000170">
    <property type="protein sequence ID" value="KAL3787703.1"/>
    <property type="molecule type" value="Genomic_DNA"/>
</dbReference>
<reference evidence="2 3" key="1">
    <citation type="journal article" date="2020" name="G3 (Bethesda)">
        <title>Improved Reference Genome for Cyclotella cryptica CCMP332, a Model for Cell Wall Morphogenesis, Salinity Adaptation, and Lipid Production in Diatoms (Bacillariophyta).</title>
        <authorList>
            <person name="Roberts W.R."/>
            <person name="Downey K.M."/>
            <person name="Ruck E.C."/>
            <person name="Traller J.C."/>
            <person name="Alverson A.J."/>
        </authorList>
    </citation>
    <scope>NUCLEOTIDE SEQUENCE [LARGE SCALE GENOMIC DNA]</scope>
    <source>
        <strain evidence="2 3">CCMP332</strain>
    </source>
</reference>
<feature type="region of interest" description="Disordered" evidence="1">
    <location>
        <begin position="1"/>
        <end position="23"/>
    </location>
</feature>
<organism evidence="2 3">
    <name type="scientific">Cyclotella cryptica</name>
    <dbReference type="NCBI Taxonomy" id="29204"/>
    <lineage>
        <taxon>Eukaryota</taxon>
        <taxon>Sar</taxon>
        <taxon>Stramenopiles</taxon>
        <taxon>Ochrophyta</taxon>
        <taxon>Bacillariophyta</taxon>
        <taxon>Coscinodiscophyceae</taxon>
        <taxon>Thalassiosirophycidae</taxon>
        <taxon>Stephanodiscales</taxon>
        <taxon>Stephanodiscaceae</taxon>
        <taxon>Cyclotella</taxon>
    </lineage>
</organism>
<feature type="region of interest" description="Disordered" evidence="1">
    <location>
        <begin position="95"/>
        <end position="134"/>
    </location>
</feature>
<dbReference type="AlphaFoldDB" id="A0ABD3PHX8"/>
<accession>A0ABD3PHX8</accession>
<sequence length="134" mass="14753">MENCMSNNSRTENHAGGTLENRKRWTSLSTNLARLTNKVNSSRADGMKQRVIEGSMLTSLRPHNVASPYSESLGAMKDKGFDNCRVRNVFSKGDLTQMTSSSSFEESSTATESSETGNYADKYGNNRPTGRPAF</sequence>
<feature type="compositionally biased region" description="Low complexity" evidence="1">
    <location>
        <begin position="99"/>
        <end position="116"/>
    </location>
</feature>
<dbReference type="Proteomes" id="UP001516023">
    <property type="component" value="Unassembled WGS sequence"/>
</dbReference>
<feature type="compositionally biased region" description="Polar residues" evidence="1">
    <location>
        <begin position="1"/>
        <end position="10"/>
    </location>
</feature>
<evidence type="ECO:0000313" key="3">
    <source>
        <dbReference type="Proteomes" id="UP001516023"/>
    </source>
</evidence>
<gene>
    <name evidence="2" type="ORF">HJC23_012129</name>
</gene>
<proteinExistence type="predicted"/>
<evidence type="ECO:0000313" key="2">
    <source>
        <dbReference type="EMBL" id="KAL3787703.1"/>
    </source>
</evidence>
<evidence type="ECO:0000256" key="1">
    <source>
        <dbReference type="SAM" id="MobiDB-lite"/>
    </source>
</evidence>
<name>A0ABD3PHX8_9STRA</name>
<keyword evidence="3" id="KW-1185">Reference proteome</keyword>
<comment type="caution">
    <text evidence="2">The sequence shown here is derived from an EMBL/GenBank/DDBJ whole genome shotgun (WGS) entry which is preliminary data.</text>
</comment>
<protein>
    <submittedName>
        <fullName evidence="2">Uncharacterized protein</fullName>
    </submittedName>
</protein>